<sequence>MLLKVRNFMLPVFRLRINKNLCTVFLSTSTPKEEIIEVGNYKINYVKVGTGSTKLLCMPGGLGTIWTDFKPQVEGIDKEKFTLVAWDPPGYGKSRPPQKKFTTDFYERDADTAYTFMQALNIPKYSILGWSDGGICGMIHAAKYPNATNKLVIWGANSFILPQELEIYKKIRDIKSWSERMRQPMIEVYGEELFAKYWSDWVDAMELIYRENKGNICSQFLKDIKCPTFILYGEKDPLVDKVHVSHLHTNIDGSKIHLYPKGKHNVHINMAEDFNKRVQDFLLAP</sequence>
<protein>
    <submittedName>
        <fullName evidence="1">Uncharacterized protein</fullName>
    </submittedName>
</protein>
<reference evidence="1 2" key="1">
    <citation type="journal article" date="2021" name="Front. Genet.">
        <title>Chromosome-Level Genome Assembly Reveals Significant Gene Expansion in the Toll and IMD Signaling Pathways of Dendrolimus kikuchii.</title>
        <authorList>
            <person name="Zhou J."/>
            <person name="Wu P."/>
            <person name="Xiong Z."/>
            <person name="Liu N."/>
            <person name="Zhao N."/>
            <person name="Ji M."/>
            <person name="Qiu Y."/>
            <person name="Yang B."/>
        </authorList>
    </citation>
    <scope>NUCLEOTIDE SEQUENCE [LARGE SCALE GENOMIC DNA]</scope>
    <source>
        <strain evidence="1">Ann1</strain>
    </source>
</reference>
<evidence type="ECO:0000313" key="2">
    <source>
        <dbReference type="Proteomes" id="UP000824533"/>
    </source>
</evidence>
<organism evidence="1 2">
    <name type="scientific">Dendrolimus kikuchii</name>
    <dbReference type="NCBI Taxonomy" id="765133"/>
    <lineage>
        <taxon>Eukaryota</taxon>
        <taxon>Metazoa</taxon>
        <taxon>Ecdysozoa</taxon>
        <taxon>Arthropoda</taxon>
        <taxon>Hexapoda</taxon>
        <taxon>Insecta</taxon>
        <taxon>Pterygota</taxon>
        <taxon>Neoptera</taxon>
        <taxon>Endopterygota</taxon>
        <taxon>Lepidoptera</taxon>
        <taxon>Glossata</taxon>
        <taxon>Ditrysia</taxon>
        <taxon>Bombycoidea</taxon>
        <taxon>Lasiocampidae</taxon>
        <taxon>Dendrolimus</taxon>
    </lineage>
</organism>
<gene>
    <name evidence="1" type="ORF">K1T71_006836</name>
</gene>
<keyword evidence="2" id="KW-1185">Reference proteome</keyword>
<evidence type="ECO:0000313" key="1">
    <source>
        <dbReference type="EMBL" id="KAJ0177963.1"/>
    </source>
</evidence>
<name>A0ACC1D251_9NEOP</name>
<comment type="caution">
    <text evidence="1">The sequence shown here is derived from an EMBL/GenBank/DDBJ whole genome shotgun (WGS) entry which is preliminary data.</text>
</comment>
<dbReference type="Proteomes" id="UP000824533">
    <property type="component" value="Linkage Group LG11"/>
</dbReference>
<accession>A0ACC1D251</accession>
<proteinExistence type="predicted"/>
<dbReference type="EMBL" id="CM034397">
    <property type="protein sequence ID" value="KAJ0177963.1"/>
    <property type="molecule type" value="Genomic_DNA"/>
</dbReference>